<evidence type="ECO:0000256" key="1">
    <source>
        <dbReference type="ARBA" id="ARBA00004141"/>
    </source>
</evidence>
<dbReference type="GO" id="GO:0015297">
    <property type="term" value="F:antiporter activity"/>
    <property type="evidence" value="ECO:0007669"/>
    <property type="project" value="InterPro"/>
</dbReference>
<organism evidence="7 8">
    <name type="scientific">Epidermidibacterium keratini</name>
    <dbReference type="NCBI Taxonomy" id="1891644"/>
    <lineage>
        <taxon>Bacteria</taxon>
        <taxon>Bacillati</taxon>
        <taxon>Actinomycetota</taxon>
        <taxon>Actinomycetes</taxon>
        <taxon>Sporichthyales</taxon>
        <taxon>Sporichthyaceae</taxon>
        <taxon>Epidermidibacterium</taxon>
    </lineage>
</organism>
<keyword evidence="3 6" id="KW-0812">Transmembrane</keyword>
<evidence type="ECO:0000256" key="5">
    <source>
        <dbReference type="ARBA" id="ARBA00023136"/>
    </source>
</evidence>
<feature type="transmembrane region" description="Helical" evidence="6">
    <location>
        <begin position="153"/>
        <end position="175"/>
    </location>
</feature>
<feature type="transmembrane region" description="Helical" evidence="6">
    <location>
        <begin position="223"/>
        <end position="242"/>
    </location>
</feature>
<feature type="transmembrane region" description="Helical" evidence="6">
    <location>
        <begin position="364"/>
        <end position="385"/>
    </location>
</feature>
<dbReference type="PANTHER" id="PTHR42893:SF46">
    <property type="entry name" value="PROTEIN DETOXIFICATION 44, CHLOROPLASTIC"/>
    <property type="match status" value="1"/>
</dbReference>
<dbReference type="GO" id="GO:0042910">
    <property type="term" value="F:xenobiotic transmembrane transporter activity"/>
    <property type="evidence" value="ECO:0007669"/>
    <property type="project" value="InterPro"/>
</dbReference>
<evidence type="ECO:0000256" key="3">
    <source>
        <dbReference type="ARBA" id="ARBA00022692"/>
    </source>
</evidence>
<feature type="transmembrane region" description="Helical" evidence="6">
    <location>
        <begin position="334"/>
        <end position="352"/>
    </location>
</feature>
<feature type="transmembrane region" description="Helical" evidence="6">
    <location>
        <begin position="391"/>
        <end position="413"/>
    </location>
</feature>
<dbReference type="FunCoup" id="A0A7L4YU39">
    <property type="interactions" value="190"/>
</dbReference>
<feature type="transmembrane region" description="Helical" evidence="6">
    <location>
        <begin position="31"/>
        <end position="57"/>
    </location>
</feature>
<dbReference type="InParanoid" id="A0A7L4YU39"/>
<dbReference type="InterPro" id="IPR044644">
    <property type="entry name" value="DinF-like"/>
</dbReference>
<dbReference type="AlphaFoldDB" id="A0A7L4YU39"/>
<evidence type="ECO:0000313" key="7">
    <source>
        <dbReference type="EMBL" id="QHC02528.1"/>
    </source>
</evidence>
<feature type="transmembrane region" description="Helical" evidence="6">
    <location>
        <begin position="181"/>
        <end position="200"/>
    </location>
</feature>
<dbReference type="Proteomes" id="UP000463857">
    <property type="component" value="Chromosome"/>
</dbReference>
<feature type="transmembrane region" description="Helical" evidence="6">
    <location>
        <begin position="295"/>
        <end position="314"/>
    </location>
</feature>
<dbReference type="GO" id="GO:0005886">
    <property type="term" value="C:plasma membrane"/>
    <property type="evidence" value="ECO:0007669"/>
    <property type="project" value="TreeGrafter"/>
</dbReference>
<dbReference type="InterPro" id="IPR002528">
    <property type="entry name" value="MATE_fam"/>
</dbReference>
<dbReference type="CDD" id="cd13136">
    <property type="entry name" value="MATE_DinF_like"/>
    <property type="match status" value="1"/>
</dbReference>
<gene>
    <name evidence="7" type="ORF">EK0264_17440</name>
</gene>
<dbReference type="OrthoDB" id="5242355at2"/>
<evidence type="ECO:0000256" key="2">
    <source>
        <dbReference type="ARBA" id="ARBA00010199"/>
    </source>
</evidence>
<dbReference type="EMBL" id="CP047156">
    <property type="protein sequence ID" value="QHC02528.1"/>
    <property type="molecule type" value="Genomic_DNA"/>
</dbReference>
<dbReference type="PANTHER" id="PTHR42893">
    <property type="entry name" value="PROTEIN DETOXIFICATION 44, CHLOROPLASTIC-RELATED"/>
    <property type="match status" value="1"/>
</dbReference>
<reference evidence="7 8" key="1">
    <citation type="journal article" date="2018" name="Int. J. Syst. Evol. Microbiol.">
        <title>Epidermidibacterium keratini gen. nov., sp. nov., a member of the family Sporichthyaceae, isolated from keratin epidermis.</title>
        <authorList>
            <person name="Lee D.G."/>
            <person name="Trujillo M.E."/>
            <person name="Kang S."/>
            <person name="Nam J.J."/>
            <person name="Kim Y.J."/>
        </authorList>
    </citation>
    <scope>NUCLEOTIDE SEQUENCE [LARGE SCALE GENOMIC DNA]</scope>
    <source>
        <strain evidence="7 8">EPI-7</strain>
    </source>
</reference>
<feature type="transmembrane region" description="Helical" evidence="6">
    <location>
        <begin position="78"/>
        <end position="100"/>
    </location>
</feature>
<sequence>MVGLALPALVVLAAEPMYVLVDTALIGHLGAYPLAALAVGGVVLSQVAGQFNFLAYGTTARAARHFGAGRRDLAVREGANASVLALLISAALIVLVELFAPQIARLIAGSGSPIADDAAAWMRIAILGAPGILLSLAGNGWMRGIQRVREPTVYVVIGFGICLVLLPIFIYGFGWGLLGSATANAIAQNIVGVLFLRALVRERVSWRIDGAVMRGQLRSGRDLFIRTLALQGSMIVAAAVAARMGTAVIGAHQIGTQLQTLCALALDSVAIAAQALIGEALGRGDRELVRRTTRLVARVGFGAGVVLAAVLLVLRPWLPQVFTSDTAVLEQAAVMWLFLAGMQVICGVLFALDGVLMGAGDVAVLRTITIVAHGAVYLPLALLAYQLQWGIAGIWAGLALSLAARLALGWWRVRGDRWMDARL</sequence>
<evidence type="ECO:0000256" key="4">
    <source>
        <dbReference type="ARBA" id="ARBA00022989"/>
    </source>
</evidence>
<evidence type="ECO:0000313" key="8">
    <source>
        <dbReference type="Proteomes" id="UP000463857"/>
    </source>
</evidence>
<feature type="transmembrane region" description="Helical" evidence="6">
    <location>
        <begin position="120"/>
        <end position="141"/>
    </location>
</feature>
<protein>
    <submittedName>
        <fullName evidence="7">MATE family efflux transporter</fullName>
    </submittedName>
</protein>
<proteinExistence type="inferred from homology"/>
<keyword evidence="5 6" id="KW-0472">Membrane</keyword>
<dbReference type="NCBIfam" id="TIGR00797">
    <property type="entry name" value="matE"/>
    <property type="match status" value="1"/>
</dbReference>
<comment type="similarity">
    <text evidence="2">Belongs to the multi antimicrobial extrusion (MATE) (TC 2.A.66.1) family.</text>
</comment>
<evidence type="ECO:0000256" key="6">
    <source>
        <dbReference type="SAM" id="Phobius"/>
    </source>
</evidence>
<keyword evidence="4 6" id="KW-1133">Transmembrane helix</keyword>
<accession>A0A7L4YU39</accession>
<dbReference type="Pfam" id="PF01554">
    <property type="entry name" value="MatE"/>
    <property type="match status" value="2"/>
</dbReference>
<comment type="subcellular location">
    <subcellularLocation>
        <location evidence="1">Membrane</location>
        <topology evidence="1">Multi-pass membrane protein</topology>
    </subcellularLocation>
</comment>
<dbReference type="KEGG" id="eke:EK0264_17440"/>
<keyword evidence="8" id="KW-1185">Reference proteome</keyword>
<name>A0A7L4YU39_9ACTN</name>
<feature type="transmembrane region" description="Helical" evidence="6">
    <location>
        <begin position="254"/>
        <end position="275"/>
    </location>
</feature>